<dbReference type="Pfam" id="PF08202">
    <property type="entry name" value="MIS13"/>
    <property type="match status" value="1"/>
</dbReference>
<dbReference type="GO" id="GO:0000444">
    <property type="term" value="C:MIS12/MIND type complex"/>
    <property type="evidence" value="ECO:0007669"/>
    <property type="project" value="InterPro"/>
</dbReference>
<dbReference type="InParanoid" id="A0A6J0SME0"/>
<gene>
    <name evidence="3" type="primary">DSN1</name>
</gene>
<dbReference type="Proteomes" id="UP001652642">
    <property type="component" value="Chromosome 2"/>
</dbReference>
<dbReference type="InterPro" id="IPR013218">
    <property type="entry name" value="Dsn1/Mis13"/>
</dbReference>
<evidence type="ECO:0000256" key="1">
    <source>
        <dbReference type="SAM" id="MobiDB-lite"/>
    </source>
</evidence>
<dbReference type="AlphaFoldDB" id="A0A6J0SME0"/>
<dbReference type="PANTHER" id="PTHR14778:SF2">
    <property type="entry name" value="KINETOCHORE-ASSOCIATED PROTEIN DSN1 HOMOLOG"/>
    <property type="match status" value="1"/>
</dbReference>
<proteinExistence type="predicted"/>
<organism evidence="2 3">
    <name type="scientific">Pogona vitticeps</name>
    <name type="common">central bearded dragon</name>
    <dbReference type="NCBI Taxonomy" id="103695"/>
    <lineage>
        <taxon>Eukaryota</taxon>
        <taxon>Metazoa</taxon>
        <taxon>Chordata</taxon>
        <taxon>Craniata</taxon>
        <taxon>Vertebrata</taxon>
        <taxon>Euteleostomi</taxon>
        <taxon>Lepidosauria</taxon>
        <taxon>Squamata</taxon>
        <taxon>Bifurcata</taxon>
        <taxon>Unidentata</taxon>
        <taxon>Episquamata</taxon>
        <taxon>Toxicofera</taxon>
        <taxon>Iguania</taxon>
        <taxon>Acrodonta</taxon>
        <taxon>Agamidae</taxon>
        <taxon>Amphibolurinae</taxon>
        <taxon>Pogona</taxon>
    </lineage>
</organism>
<dbReference type="OrthoDB" id="10044040at2759"/>
<feature type="region of interest" description="Disordered" evidence="1">
    <location>
        <begin position="1"/>
        <end position="65"/>
    </location>
</feature>
<reference evidence="3" key="2">
    <citation type="submission" date="2025-08" db="UniProtKB">
        <authorList>
            <consortium name="RefSeq"/>
        </authorList>
    </citation>
    <scope>IDENTIFICATION</scope>
</reference>
<name>A0A6J0SME0_9SAUR</name>
<reference evidence="2" key="1">
    <citation type="submission" date="2025-05" db="UniProtKB">
        <authorList>
            <consortium name="RefSeq"/>
        </authorList>
    </citation>
    <scope>NUCLEOTIDE SEQUENCE [LARGE SCALE GENOMIC DNA]</scope>
</reference>
<accession>A0A6J0SME0</accession>
<protein>
    <submittedName>
        <fullName evidence="3">Kinetochore-associated protein DSN1 homolog</fullName>
    </submittedName>
</protein>
<sequence>MEVAESALGSAEDILPKNLHEQNSSQGKLLGFEDGKNVEKGDNQEKMECESPAKPDNLVSSGCDTQVAVKPNDSTVSAEMGKKEHPGSCPKDEVAHCPDPNLVPPQSLDSDTGHTSASFHISLGQLPSPKVARRSLNRYSLKLGTNRRKSLPPLHLDVSDLCKAISLELPETERMAALLLSSFQFSARKLEYSLRQIEGFNPEIFEENVRLLSEELRLHTKKLMLEGTLQKCFEDPRGGLSDPALSGSVAALKENIARFSTESEAWDDLLQTYKKNAEEIAKQLEQRELNQGTEEPFSYLGASQAQVLQAKPDYQKILDSQGEVFCDLERVLDEMQQIVKVCQTYMEDVTQYLRNLSSRLASRTFNNLENSPARKLLKLKTKLATPPPPPEG</sequence>
<dbReference type="GO" id="GO:0051301">
    <property type="term" value="P:cell division"/>
    <property type="evidence" value="ECO:0007669"/>
    <property type="project" value="InterPro"/>
</dbReference>
<dbReference type="PANTHER" id="PTHR14778">
    <property type="entry name" value="KINETOCHORE-ASSOCIATED PROTEIN DSN1 HOMOLOG"/>
    <property type="match status" value="1"/>
</dbReference>
<dbReference type="KEGG" id="pvt:110071615"/>
<dbReference type="GeneID" id="110071615"/>
<dbReference type="GO" id="GO:0007059">
    <property type="term" value="P:chromosome segregation"/>
    <property type="evidence" value="ECO:0007669"/>
    <property type="project" value="InterPro"/>
</dbReference>
<evidence type="ECO:0000313" key="2">
    <source>
        <dbReference type="Proteomes" id="UP001652642"/>
    </source>
</evidence>
<feature type="compositionally biased region" description="Basic and acidic residues" evidence="1">
    <location>
        <begin position="31"/>
        <end position="53"/>
    </location>
</feature>
<keyword evidence="2" id="KW-1185">Reference proteome</keyword>
<dbReference type="RefSeq" id="XP_020634939.2">
    <property type="nucleotide sequence ID" value="XM_020779280.2"/>
</dbReference>
<dbReference type="CTD" id="79980"/>
<evidence type="ECO:0000313" key="3">
    <source>
        <dbReference type="RefSeq" id="XP_020634939.2"/>
    </source>
</evidence>